<proteinExistence type="predicted"/>
<feature type="non-terminal residue" evidence="9">
    <location>
        <position position="154"/>
    </location>
</feature>
<evidence type="ECO:0000313" key="10">
    <source>
        <dbReference type="Proteomes" id="UP001357485"/>
    </source>
</evidence>
<evidence type="ECO:0000256" key="1">
    <source>
        <dbReference type="ARBA" id="ARBA00004123"/>
    </source>
</evidence>
<keyword evidence="9" id="KW-0648">Protein biosynthesis</keyword>
<dbReference type="InterPro" id="IPR009057">
    <property type="entry name" value="Homeodomain-like_sf"/>
</dbReference>
<dbReference type="SUPFAM" id="SSF46689">
    <property type="entry name" value="Homeodomain-like"/>
    <property type="match status" value="1"/>
</dbReference>
<evidence type="ECO:0000259" key="8">
    <source>
        <dbReference type="PROSITE" id="PS50071"/>
    </source>
</evidence>
<name>A0ABR0LVV1_9PEZI</name>
<feature type="DNA-binding region" description="Homeobox" evidence="5">
    <location>
        <begin position="32"/>
        <end position="91"/>
    </location>
</feature>
<comment type="subcellular location">
    <subcellularLocation>
        <location evidence="1 5 6">Nucleus</location>
    </subcellularLocation>
</comment>
<feature type="compositionally biased region" description="Low complexity" evidence="7">
    <location>
        <begin position="1"/>
        <end position="16"/>
    </location>
</feature>
<organism evidence="9 10">
    <name type="scientific">Cryomyces antarcticus</name>
    <dbReference type="NCBI Taxonomy" id="329879"/>
    <lineage>
        <taxon>Eukaryota</taxon>
        <taxon>Fungi</taxon>
        <taxon>Dikarya</taxon>
        <taxon>Ascomycota</taxon>
        <taxon>Pezizomycotina</taxon>
        <taxon>Dothideomycetes</taxon>
        <taxon>Dothideomycetes incertae sedis</taxon>
        <taxon>Cryomyces</taxon>
    </lineage>
</organism>
<feature type="region of interest" description="Disordered" evidence="7">
    <location>
        <begin position="1"/>
        <end position="40"/>
    </location>
</feature>
<gene>
    <name evidence="9" type="primary">TRF2</name>
    <name evidence="9" type="ORF">LTR16_006726</name>
</gene>
<evidence type="ECO:0000256" key="4">
    <source>
        <dbReference type="ARBA" id="ARBA00023242"/>
    </source>
</evidence>
<keyword evidence="2 5" id="KW-0238">DNA-binding</keyword>
<keyword evidence="4 5" id="KW-0539">Nucleus</keyword>
<accession>A0ABR0LVV1</accession>
<dbReference type="CDD" id="cd00086">
    <property type="entry name" value="homeodomain"/>
    <property type="match status" value="1"/>
</dbReference>
<dbReference type="InterPro" id="IPR017970">
    <property type="entry name" value="Homeobox_CS"/>
</dbReference>
<evidence type="ECO:0000256" key="5">
    <source>
        <dbReference type="PROSITE-ProRule" id="PRU00108"/>
    </source>
</evidence>
<dbReference type="InterPro" id="IPR001356">
    <property type="entry name" value="HD"/>
</dbReference>
<dbReference type="Proteomes" id="UP001357485">
    <property type="component" value="Unassembled WGS sequence"/>
</dbReference>
<protein>
    <submittedName>
        <fullName evidence="9">Transcription elongation factor SPT4</fullName>
    </submittedName>
</protein>
<comment type="caution">
    <text evidence="9">The sequence shown here is derived from an EMBL/GenBank/DDBJ whole genome shotgun (WGS) entry which is preliminary data.</text>
</comment>
<evidence type="ECO:0000256" key="2">
    <source>
        <dbReference type="ARBA" id="ARBA00023125"/>
    </source>
</evidence>
<evidence type="ECO:0000256" key="3">
    <source>
        <dbReference type="ARBA" id="ARBA00023155"/>
    </source>
</evidence>
<keyword evidence="9" id="KW-0251">Elongation factor</keyword>
<dbReference type="PROSITE" id="PS50071">
    <property type="entry name" value="HOMEOBOX_2"/>
    <property type="match status" value="1"/>
</dbReference>
<dbReference type="Gene3D" id="1.10.10.60">
    <property type="entry name" value="Homeodomain-like"/>
    <property type="match status" value="1"/>
</dbReference>
<dbReference type="Pfam" id="PF00046">
    <property type="entry name" value="Homeodomain"/>
    <property type="match status" value="1"/>
</dbReference>
<keyword evidence="3 5" id="KW-0371">Homeobox</keyword>
<dbReference type="SMART" id="SM00389">
    <property type="entry name" value="HOX"/>
    <property type="match status" value="1"/>
</dbReference>
<dbReference type="InterPro" id="IPR051000">
    <property type="entry name" value="Homeobox_DNA-bind_prot"/>
</dbReference>
<dbReference type="PROSITE" id="PS00027">
    <property type="entry name" value="HOMEOBOX_1"/>
    <property type="match status" value="1"/>
</dbReference>
<feature type="domain" description="Homeobox" evidence="8">
    <location>
        <begin position="30"/>
        <end position="90"/>
    </location>
</feature>
<dbReference type="GO" id="GO:0003746">
    <property type="term" value="F:translation elongation factor activity"/>
    <property type="evidence" value="ECO:0007669"/>
    <property type="project" value="UniProtKB-KW"/>
</dbReference>
<dbReference type="EMBL" id="JAVRRA010009518">
    <property type="protein sequence ID" value="KAK5247501.1"/>
    <property type="molecule type" value="Genomic_DNA"/>
</dbReference>
<evidence type="ECO:0000256" key="6">
    <source>
        <dbReference type="RuleBase" id="RU000682"/>
    </source>
</evidence>
<dbReference type="PANTHER" id="PTHR24324">
    <property type="entry name" value="HOMEOBOX PROTEIN HHEX"/>
    <property type="match status" value="1"/>
</dbReference>
<reference evidence="9 10" key="1">
    <citation type="submission" date="2023-08" db="EMBL/GenBank/DDBJ databases">
        <title>Black Yeasts Isolated from many extreme environments.</title>
        <authorList>
            <person name="Coleine C."/>
            <person name="Stajich J.E."/>
            <person name="Selbmann L."/>
        </authorList>
    </citation>
    <scope>NUCLEOTIDE SEQUENCE [LARGE SCALE GENOMIC DNA]</scope>
    <source>
        <strain evidence="9 10">CCFEE 536</strain>
    </source>
</reference>
<sequence>MSTTPSPTASATTNSSGSRRPPRKSTLTQQQKNQKRQRATQDQLMTLEIEFNKNPTPTAIVRERIAQEINMTERSVQIWFQNRRAKIKNIAKKSIESGEDCDGIPDSMRRYLAMQAMESGKGFGTSFLNRSGSGIAAYGNGSMLLNTDATSGKV</sequence>
<evidence type="ECO:0000256" key="7">
    <source>
        <dbReference type="SAM" id="MobiDB-lite"/>
    </source>
</evidence>
<dbReference type="PANTHER" id="PTHR24324:SF5">
    <property type="entry name" value="HEMATOPOIETICALLY-EXPRESSED HOMEOBOX PROTEIN HHEX"/>
    <property type="match status" value="1"/>
</dbReference>
<keyword evidence="10" id="KW-1185">Reference proteome</keyword>
<evidence type="ECO:0000313" key="9">
    <source>
        <dbReference type="EMBL" id="KAK5247501.1"/>
    </source>
</evidence>